<evidence type="ECO:0000256" key="3">
    <source>
        <dbReference type="SAM" id="MobiDB-lite"/>
    </source>
</evidence>
<dbReference type="InterPro" id="IPR009057">
    <property type="entry name" value="Homeodomain-like_sf"/>
</dbReference>
<comment type="caution">
    <text evidence="5">The sequence shown here is derived from an EMBL/GenBank/DDBJ whole genome shotgun (WGS) entry which is preliminary data.</text>
</comment>
<evidence type="ECO:0000313" key="6">
    <source>
        <dbReference type="Proteomes" id="UP000184390"/>
    </source>
</evidence>
<keyword evidence="6" id="KW-1185">Reference proteome</keyword>
<keyword evidence="1 2" id="KW-0238">DNA-binding</keyword>
<proteinExistence type="predicted"/>
<dbReference type="EMBL" id="FQYL01000017">
    <property type="protein sequence ID" value="SHJ26867.1"/>
    <property type="molecule type" value="Genomic_DNA"/>
</dbReference>
<name>A0ABY1IJM8_9ACTO</name>
<evidence type="ECO:0000256" key="2">
    <source>
        <dbReference type="PROSITE-ProRule" id="PRU00335"/>
    </source>
</evidence>
<evidence type="ECO:0000313" key="5">
    <source>
        <dbReference type="EMBL" id="SHJ26867.1"/>
    </source>
</evidence>
<sequence>MCSAVETTSDRRETASTAKGEARKQAIIDAAAAIIRESGPKEVTHRAVAQRAGCSLSATTYYFDGLDDLLHQAGLLNISLWAARAERVADAVEALGKRPGLDERIEYLLRATLPERGPYLGHYLQLISAGASAPVGSAYREGRQRLNAAISRIAERFSLRYSAEVIIAVVDGAAVTALSECRDVRETAAALVRALAEQARAN</sequence>
<dbReference type="Proteomes" id="UP000184390">
    <property type="component" value="Unassembled WGS sequence"/>
</dbReference>
<accession>A0ABY1IJM8</accession>
<feature type="compositionally biased region" description="Basic and acidic residues" evidence="3">
    <location>
        <begin position="8"/>
        <end position="20"/>
    </location>
</feature>
<dbReference type="SUPFAM" id="SSF46689">
    <property type="entry name" value="Homeodomain-like"/>
    <property type="match status" value="1"/>
</dbReference>
<feature type="region of interest" description="Disordered" evidence="3">
    <location>
        <begin position="1"/>
        <end position="20"/>
    </location>
</feature>
<organism evidence="5 6">
    <name type="scientific">Actinomyces denticolens</name>
    <dbReference type="NCBI Taxonomy" id="52767"/>
    <lineage>
        <taxon>Bacteria</taxon>
        <taxon>Bacillati</taxon>
        <taxon>Actinomycetota</taxon>
        <taxon>Actinomycetes</taxon>
        <taxon>Actinomycetales</taxon>
        <taxon>Actinomycetaceae</taxon>
        <taxon>Actinomyces</taxon>
    </lineage>
</organism>
<feature type="DNA-binding region" description="H-T-H motif" evidence="2">
    <location>
        <begin position="44"/>
        <end position="63"/>
    </location>
</feature>
<feature type="domain" description="HTH tetR-type" evidence="4">
    <location>
        <begin position="21"/>
        <end position="81"/>
    </location>
</feature>
<evidence type="ECO:0000256" key="1">
    <source>
        <dbReference type="ARBA" id="ARBA00023125"/>
    </source>
</evidence>
<dbReference type="PROSITE" id="PS50977">
    <property type="entry name" value="HTH_TETR_2"/>
    <property type="match status" value="1"/>
</dbReference>
<dbReference type="Gene3D" id="1.10.357.10">
    <property type="entry name" value="Tetracycline Repressor, domain 2"/>
    <property type="match status" value="1"/>
</dbReference>
<dbReference type="InterPro" id="IPR001647">
    <property type="entry name" value="HTH_TetR"/>
</dbReference>
<gene>
    <name evidence="5" type="ORF">SAMN05216246_11750</name>
</gene>
<evidence type="ECO:0000259" key="4">
    <source>
        <dbReference type="PROSITE" id="PS50977"/>
    </source>
</evidence>
<reference evidence="5 6" key="1">
    <citation type="submission" date="2016-11" db="EMBL/GenBank/DDBJ databases">
        <authorList>
            <person name="Varghese N."/>
            <person name="Submissions S."/>
        </authorList>
    </citation>
    <scope>NUCLEOTIDE SEQUENCE [LARGE SCALE GENOMIC DNA]</scope>
    <source>
        <strain evidence="5 6">PA</strain>
    </source>
</reference>
<dbReference type="Pfam" id="PF00440">
    <property type="entry name" value="TetR_N"/>
    <property type="match status" value="1"/>
</dbReference>
<protein>
    <submittedName>
        <fullName evidence="5">Regulatory protein, tetR family</fullName>
    </submittedName>
</protein>